<dbReference type="InterPro" id="IPR043144">
    <property type="entry name" value="Mal/L-sulf/L-lact_DH-like_ah"/>
</dbReference>
<keyword evidence="2" id="KW-0560">Oxidoreductase</keyword>
<dbReference type="Gene3D" id="1.10.1530.10">
    <property type="match status" value="1"/>
</dbReference>
<dbReference type="Proteomes" id="UP000630805">
    <property type="component" value="Unassembled WGS sequence"/>
</dbReference>
<proteinExistence type="inferred from homology"/>
<reference evidence="3 4" key="1">
    <citation type="submission" date="2020-06" db="EMBL/GenBank/DDBJ databases">
        <authorList>
            <person name="Cao W.R."/>
        </authorList>
    </citation>
    <scope>NUCLEOTIDE SEQUENCE [LARGE SCALE GENOMIC DNA]</scope>
    <source>
        <strain evidence="3 4">B1Z28</strain>
    </source>
</reference>
<evidence type="ECO:0000256" key="1">
    <source>
        <dbReference type="ARBA" id="ARBA00006056"/>
    </source>
</evidence>
<evidence type="ECO:0000313" key="3">
    <source>
        <dbReference type="EMBL" id="NVO56745.1"/>
    </source>
</evidence>
<evidence type="ECO:0000313" key="4">
    <source>
        <dbReference type="Proteomes" id="UP000630805"/>
    </source>
</evidence>
<dbReference type="SUPFAM" id="SSF89733">
    <property type="entry name" value="L-sulfolactate dehydrogenase-like"/>
    <property type="match status" value="1"/>
</dbReference>
<comment type="similarity">
    <text evidence="1">Belongs to the LDH2/MDH2 oxidoreductase family.</text>
</comment>
<sequence>MTETRTLSLAEIEDLSFRALVAAGTSEENARPLAVATAATEADGVASHGLAYIPIYCEHVQCGKVDGQAKPALETPRPGVVRVDAATGFAHSAIDLGFDTLIPAAREQGIAALAITNSYNCGVLGYHTYRLAQAGLVGLGFTNAPASIAPSGGSKPVIGTNPFSIAAPGADGQPALLIDQSASTIAKSEVMKHAREGKAIPVGWALDSDGNPTTDPNVGLKGSMAPSGGYKGVGVALLTEIMAAALTGATLGLHASPFSGTVGGPPKTGQFFIAIDPASTSNGLFSTGMADLVEAIRVQEGAHLPGDGRLSKRLKAHQEGVAVNSATLAKIEGILANANQA</sequence>
<dbReference type="InterPro" id="IPR036111">
    <property type="entry name" value="Mal/L-sulfo/L-lacto_DH-like_sf"/>
</dbReference>
<dbReference type="Pfam" id="PF02615">
    <property type="entry name" value="Ldh_2"/>
    <property type="match status" value="1"/>
</dbReference>
<dbReference type="PANTHER" id="PTHR11091">
    <property type="entry name" value="OXIDOREDUCTASE-RELATED"/>
    <property type="match status" value="1"/>
</dbReference>
<comment type="caution">
    <text evidence="3">The sequence shown here is derived from an EMBL/GenBank/DDBJ whole genome shotgun (WGS) entry which is preliminary data.</text>
</comment>
<organism evidence="3 4">
    <name type="scientific">Ruegeria haliotis</name>
    <dbReference type="NCBI Taxonomy" id="2747601"/>
    <lineage>
        <taxon>Bacteria</taxon>
        <taxon>Pseudomonadati</taxon>
        <taxon>Pseudomonadota</taxon>
        <taxon>Alphaproteobacteria</taxon>
        <taxon>Rhodobacterales</taxon>
        <taxon>Roseobacteraceae</taxon>
        <taxon>Ruegeria</taxon>
    </lineage>
</organism>
<accession>A0ABX2PRF2</accession>
<keyword evidence="4" id="KW-1185">Reference proteome</keyword>
<dbReference type="Gene3D" id="3.30.1370.60">
    <property type="entry name" value="Hypothetical oxidoreductase yiak, domain 2"/>
    <property type="match status" value="1"/>
</dbReference>
<evidence type="ECO:0000256" key="2">
    <source>
        <dbReference type="ARBA" id="ARBA00023002"/>
    </source>
</evidence>
<name>A0ABX2PRF2_9RHOB</name>
<protein>
    <submittedName>
        <fullName evidence="3">Ldh family oxidoreductase</fullName>
    </submittedName>
</protein>
<dbReference type="InterPro" id="IPR043143">
    <property type="entry name" value="Mal/L-sulf/L-lact_DH-like_NADP"/>
</dbReference>
<gene>
    <name evidence="3" type="ORF">HW561_13210</name>
</gene>
<dbReference type="EMBL" id="JABXWT010000007">
    <property type="protein sequence ID" value="NVO56745.1"/>
    <property type="molecule type" value="Genomic_DNA"/>
</dbReference>
<dbReference type="InterPro" id="IPR003767">
    <property type="entry name" value="Malate/L-lactate_DH-like"/>
</dbReference>
<dbReference type="RefSeq" id="WP_176865495.1">
    <property type="nucleotide sequence ID" value="NZ_JABXWT010000007.1"/>
</dbReference>
<dbReference type="PANTHER" id="PTHR11091:SF0">
    <property type="entry name" value="MALATE DEHYDROGENASE"/>
    <property type="match status" value="1"/>
</dbReference>